<feature type="compositionally biased region" description="Low complexity" evidence="2">
    <location>
        <begin position="710"/>
        <end position="721"/>
    </location>
</feature>
<keyword evidence="1" id="KW-0175">Coiled coil</keyword>
<dbReference type="AlphaFoldDB" id="A0AAV2HX10"/>
<feature type="compositionally biased region" description="Polar residues" evidence="2">
    <location>
        <begin position="618"/>
        <end position="633"/>
    </location>
</feature>
<feature type="compositionally biased region" description="Basic and acidic residues" evidence="2">
    <location>
        <begin position="10"/>
        <end position="26"/>
    </location>
</feature>
<dbReference type="Proteomes" id="UP001497497">
    <property type="component" value="Unassembled WGS sequence"/>
</dbReference>
<feature type="compositionally biased region" description="Low complexity" evidence="2">
    <location>
        <begin position="523"/>
        <end position="533"/>
    </location>
</feature>
<feature type="region of interest" description="Disordered" evidence="2">
    <location>
        <begin position="508"/>
        <end position="549"/>
    </location>
</feature>
<evidence type="ECO:0000256" key="2">
    <source>
        <dbReference type="SAM" id="MobiDB-lite"/>
    </source>
</evidence>
<sequence length="1030" mass="107256">MGNLCSSGAERSEKKEEAQLPDKPRDGEDEALLPKGEVAVDVDSAGVQLSVDGGGGGFLGGVAGLKEDSIVSDVSKNVEAESQQFASQTQSAFTRVAQSGQDSVEKSVQEVKSGATTTVAEISTSAKSAADDTVDTAKTVVEDTITSSKSAVEDAALKTVENVQTKAEESFQAIASKTEDVVQQGKQQATAAVDSVTSSVSNTFSTAENQVSAVENEAHNLKDEIEQSAASVADNTSSLAQTAVESSSAKVDAAANQVESLTASDLENLKNSTANVSENVADEISTSESGIEKGLQEQLLEKFDELKSSTIGVTENAKQAADNKINEAAESVKLSASETAASVSEQLSEKLGAVSGSITGFTQTVGSEVESTTQSTPATTAFVEQSGEDLAQSADESLSKNDSLSSGVHSVKDEASQAVKVVADATASTVDDAENDIVEDKLSAEDVLTKSTSDKLEVSAEVEPREEAAVPEIRGSGLFENLGESAKGALLSGVEVVKEKVAATVQGLIGGDQQEANVDDQDVSQNDQQNDSVTSQAGDSEENFLDKAKSLLEAHRNSIDGSKAMNSFTHDINLNSVDNEDGLESTGAAVEEPVVGFVNDVGNEALNPSQEGSRNDSVEVQESGENSESTARNDSVDVEESGDNLESADAAQEATARDFVESIIEKASNLVSESLNANESVEEDSSASEVSVERGEETLEPRKRGVMFASPQRSEQSSSPLSSPPEFSPPPQVGSDISPPTDSTNSSISRGEVVEKEDLPSPPCLPPTIELNTNENNNNNNILNNNAEDDDESIQRVAMEVTAKAVQDAIKIVTENGTGSFLSNPILGNDLGVSSASSPDNEEEEMTTTDSSQVERGSPVSDITDTSAQGSISESLSSYDPGAVFRQDVANLSDLATSPVDNLFQAETQAAGEFPSAPANALVNNVSDLMSFDENSSSQGNTPTPTNASSFDAYPPPPPPTSHVANDVQSNADGNPFQPPYSEVPSSLSFDDDFSSSPSKPTIIINSPDSAHHTNGSAEDLSTSQTEALI</sequence>
<feature type="compositionally biased region" description="Polar residues" evidence="2">
    <location>
        <begin position="963"/>
        <end position="973"/>
    </location>
</feature>
<accession>A0AAV2HX10</accession>
<dbReference type="EMBL" id="CAXITT010000255">
    <property type="protein sequence ID" value="CAL1537236.1"/>
    <property type="molecule type" value="Genomic_DNA"/>
</dbReference>
<evidence type="ECO:0000313" key="4">
    <source>
        <dbReference type="Proteomes" id="UP001497497"/>
    </source>
</evidence>
<feature type="coiled-coil region" evidence="1">
    <location>
        <begin position="204"/>
        <end position="231"/>
    </location>
</feature>
<feature type="compositionally biased region" description="Basic and acidic residues" evidence="2">
    <location>
        <begin position="691"/>
        <end position="703"/>
    </location>
</feature>
<feature type="compositionally biased region" description="Polar residues" evidence="2">
    <location>
        <begin position="738"/>
        <end position="749"/>
    </location>
</feature>
<evidence type="ECO:0000313" key="3">
    <source>
        <dbReference type="EMBL" id="CAL1537236.1"/>
    </source>
</evidence>
<name>A0AAV2HX10_LYMST</name>
<feature type="compositionally biased region" description="Low complexity" evidence="2">
    <location>
        <begin position="768"/>
        <end position="786"/>
    </location>
</feature>
<feature type="compositionally biased region" description="Polar residues" evidence="2">
    <location>
        <begin position="848"/>
        <end position="878"/>
    </location>
</feature>
<protein>
    <submittedName>
        <fullName evidence="3">Uncharacterized protein</fullName>
    </submittedName>
</protein>
<feature type="region of interest" description="Disordered" evidence="2">
    <location>
        <begin position="670"/>
        <end position="789"/>
    </location>
</feature>
<feature type="compositionally biased region" description="Low complexity" evidence="2">
    <location>
        <begin position="985"/>
        <end position="999"/>
    </location>
</feature>
<feature type="region of interest" description="Disordered" evidence="2">
    <location>
        <begin position="822"/>
        <end position="879"/>
    </location>
</feature>
<keyword evidence="4" id="KW-1185">Reference proteome</keyword>
<feature type="compositionally biased region" description="Polar residues" evidence="2">
    <location>
        <begin position="394"/>
        <end position="408"/>
    </location>
</feature>
<evidence type="ECO:0000256" key="1">
    <source>
        <dbReference type="SAM" id="Coils"/>
    </source>
</evidence>
<feature type="region of interest" description="Disordered" evidence="2">
    <location>
        <begin position="931"/>
        <end position="1030"/>
    </location>
</feature>
<feature type="region of interest" description="Disordered" evidence="2">
    <location>
        <begin position="365"/>
        <end position="413"/>
    </location>
</feature>
<proteinExistence type="predicted"/>
<feature type="compositionally biased region" description="Pro residues" evidence="2">
    <location>
        <begin position="722"/>
        <end position="732"/>
    </location>
</feature>
<feature type="region of interest" description="Disordered" evidence="2">
    <location>
        <begin position="573"/>
        <end position="656"/>
    </location>
</feature>
<feature type="compositionally biased region" description="Polar residues" evidence="2">
    <location>
        <begin position="931"/>
        <end position="950"/>
    </location>
</feature>
<gene>
    <name evidence="3" type="ORF">GSLYS_00011149001</name>
</gene>
<reference evidence="3 4" key="1">
    <citation type="submission" date="2024-04" db="EMBL/GenBank/DDBJ databases">
        <authorList>
            <consortium name="Genoscope - CEA"/>
            <person name="William W."/>
        </authorList>
    </citation>
    <scope>NUCLEOTIDE SEQUENCE [LARGE SCALE GENOMIC DNA]</scope>
</reference>
<feature type="region of interest" description="Disordered" evidence="2">
    <location>
        <begin position="1"/>
        <end position="32"/>
    </location>
</feature>
<feature type="compositionally biased region" description="Polar residues" evidence="2">
    <location>
        <begin position="365"/>
        <end position="383"/>
    </location>
</feature>
<comment type="caution">
    <text evidence="3">The sequence shown here is derived from an EMBL/GenBank/DDBJ whole genome shotgun (WGS) entry which is preliminary data.</text>
</comment>
<organism evidence="3 4">
    <name type="scientific">Lymnaea stagnalis</name>
    <name type="common">Great pond snail</name>
    <name type="synonym">Helix stagnalis</name>
    <dbReference type="NCBI Taxonomy" id="6523"/>
    <lineage>
        <taxon>Eukaryota</taxon>
        <taxon>Metazoa</taxon>
        <taxon>Spiralia</taxon>
        <taxon>Lophotrochozoa</taxon>
        <taxon>Mollusca</taxon>
        <taxon>Gastropoda</taxon>
        <taxon>Heterobranchia</taxon>
        <taxon>Euthyneura</taxon>
        <taxon>Panpulmonata</taxon>
        <taxon>Hygrophila</taxon>
        <taxon>Lymnaeoidea</taxon>
        <taxon>Lymnaeidae</taxon>
        <taxon>Lymnaea</taxon>
    </lineage>
</organism>
<feature type="compositionally biased region" description="Polar residues" evidence="2">
    <location>
        <begin position="1004"/>
        <end position="1030"/>
    </location>
</feature>